<sequence>MKPTAPVVLLTRHAFRTAPGSTTGLALLVLLASALPAGLAIASGALVATGTTLPDASGPLLGTAFALGILFVLQQVLLPVAQVFAESVGRRLDREVAQRVLAALDRPRELAALTHSRTTELVSAINDGLAGATARDALVGVVNMAVARLGSAAGGVVLCAYQWWLGVPVLLVHAYVMVLVSRCYQRALASAEGAPARFRRARYLRDLLCTAPAAKEIRVFGLAAWILDRYAEESSRALEQVRSTRIGAGRVGVQSALLLLAVHTATFVMLALDVRDGGLSVPMFTTFAVAATGLLGITTVWPDLLNIAVGGGTLLLVDQLEDRLAHEDALGSPAPPRPLGTIVFEGVGFRYPGSSTWVVRGLDLTFRPGRTTAIVGVNGAGKTTVAKLLCGLYRPTEGRITVDGVDIRTLDTAQWQRRFAGLFQDWVRWSLSLRDNVAFRAPAGPATDAELTALARWCGLAEVVDRLPAGWSTPLSRAFGGVDLSGGEWQRVGLARALWELRAGAEVLLLDEPTSAQDVRSETGFYELLRSATSDRSVVLISHRFSIVRQADHIVVLAGGAVVEQGDHISLMSANGTYAHMFTLQSAPFSEGVRS</sequence>
<evidence type="ECO:0000256" key="6">
    <source>
        <dbReference type="ARBA" id="ARBA00023136"/>
    </source>
</evidence>
<dbReference type="InterPro" id="IPR036640">
    <property type="entry name" value="ABC1_TM_sf"/>
</dbReference>
<dbReference type="GO" id="GO:0016887">
    <property type="term" value="F:ATP hydrolysis activity"/>
    <property type="evidence" value="ECO:0007669"/>
    <property type="project" value="InterPro"/>
</dbReference>
<evidence type="ECO:0000256" key="3">
    <source>
        <dbReference type="ARBA" id="ARBA00022741"/>
    </source>
</evidence>
<evidence type="ECO:0000256" key="5">
    <source>
        <dbReference type="ARBA" id="ARBA00022989"/>
    </source>
</evidence>
<dbReference type="InterPro" id="IPR003439">
    <property type="entry name" value="ABC_transporter-like_ATP-bd"/>
</dbReference>
<dbReference type="GO" id="GO:0034040">
    <property type="term" value="F:ATPase-coupled lipid transmembrane transporter activity"/>
    <property type="evidence" value="ECO:0007669"/>
    <property type="project" value="TreeGrafter"/>
</dbReference>
<reference evidence="10 11" key="1">
    <citation type="submission" date="2016-12" db="EMBL/GenBank/DDBJ databases">
        <title>The draft genome sequence of Actinophytocola sp. 11-183.</title>
        <authorList>
            <person name="Wang W."/>
            <person name="Yuan L."/>
        </authorList>
    </citation>
    <scope>NUCLEOTIDE SEQUENCE [LARGE SCALE GENOMIC DNA]</scope>
    <source>
        <strain evidence="10 11">11-183</strain>
    </source>
</reference>
<dbReference type="EMBL" id="MSIE01000050">
    <property type="protein sequence ID" value="OLF14701.1"/>
    <property type="molecule type" value="Genomic_DNA"/>
</dbReference>
<dbReference type="PROSITE" id="PS50893">
    <property type="entry name" value="ABC_TRANSPORTER_2"/>
    <property type="match status" value="1"/>
</dbReference>
<dbReference type="GO" id="GO:0005524">
    <property type="term" value="F:ATP binding"/>
    <property type="evidence" value="ECO:0007669"/>
    <property type="project" value="UniProtKB-KW"/>
</dbReference>
<keyword evidence="4" id="KW-0067">ATP-binding</keyword>
<dbReference type="InterPro" id="IPR039421">
    <property type="entry name" value="Type_1_exporter"/>
</dbReference>
<dbReference type="PANTHER" id="PTHR24221">
    <property type="entry name" value="ATP-BINDING CASSETTE SUB-FAMILY B"/>
    <property type="match status" value="1"/>
</dbReference>
<keyword evidence="6 7" id="KW-0472">Membrane</keyword>
<evidence type="ECO:0000313" key="11">
    <source>
        <dbReference type="Proteomes" id="UP000185596"/>
    </source>
</evidence>
<dbReference type="PANTHER" id="PTHR24221:SF654">
    <property type="entry name" value="ATP-BINDING CASSETTE SUB-FAMILY B MEMBER 6"/>
    <property type="match status" value="1"/>
</dbReference>
<evidence type="ECO:0000259" key="9">
    <source>
        <dbReference type="PROSITE" id="PS50929"/>
    </source>
</evidence>
<feature type="transmembrane region" description="Helical" evidence="7">
    <location>
        <begin position="60"/>
        <end position="85"/>
    </location>
</feature>
<dbReference type="Gene3D" id="3.40.50.300">
    <property type="entry name" value="P-loop containing nucleotide triphosphate hydrolases"/>
    <property type="match status" value="1"/>
</dbReference>
<name>A0A1Q8CK20_9PSEU</name>
<feature type="domain" description="ABC transporter" evidence="8">
    <location>
        <begin position="342"/>
        <end position="584"/>
    </location>
</feature>
<keyword evidence="5 7" id="KW-1133">Transmembrane helix</keyword>
<comment type="caution">
    <text evidence="10">The sequence shown here is derived from an EMBL/GenBank/DDBJ whole genome shotgun (WGS) entry which is preliminary data.</text>
</comment>
<feature type="transmembrane region" description="Helical" evidence="7">
    <location>
        <begin position="251"/>
        <end position="272"/>
    </location>
</feature>
<dbReference type="AlphaFoldDB" id="A0A1Q8CK20"/>
<evidence type="ECO:0000256" key="1">
    <source>
        <dbReference type="ARBA" id="ARBA00004651"/>
    </source>
</evidence>
<evidence type="ECO:0000259" key="8">
    <source>
        <dbReference type="PROSITE" id="PS50893"/>
    </source>
</evidence>
<dbReference type="GO" id="GO:0005886">
    <property type="term" value="C:plasma membrane"/>
    <property type="evidence" value="ECO:0007669"/>
    <property type="project" value="UniProtKB-SubCell"/>
</dbReference>
<evidence type="ECO:0000256" key="2">
    <source>
        <dbReference type="ARBA" id="ARBA00022692"/>
    </source>
</evidence>
<dbReference type="InterPro" id="IPR017871">
    <property type="entry name" value="ABC_transporter-like_CS"/>
</dbReference>
<dbReference type="SUPFAM" id="SSF52540">
    <property type="entry name" value="P-loop containing nucleoside triphosphate hydrolases"/>
    <property type="match status" value="1"/>
</dbReference>
<protein>
    <recommendedName>
        <fullName evidence="12">ABC transporter ATP-binding protein</fullName>
    </recommendedName>
</protein>
<evidence type="ECO:0008006" key="12">
    <source>
        <dbReference type="Google" id="ProtNLM"/>
    </source>
</evidence>
<dbReference type="Gene3D" id="1.20.1560.10">
    <property type="entry name" value="ABC transporter type 1, transmembrane domain"/>
    <property type="match status" value="1"/>
</dbReference>
<dbReference type="InterPro" id="IPR027417">
    <property type="entry name" value="P-loop_NTPase"/>
</dbReference>
<dbReference type="PROSITE" id="PS00211">
    <property type="entry name" value="ABC_TRANSPORTER_1"/>
    <property type="match status" value="1"/>
</dbReference>
<dbReference type="Proteomes" id="UP000185596">
    <property type="component" value="Unassembled WGS sequence"/>
</dbReference>
<evidence type="ECO:0000256" key="4">
    <source>
        <dbReference type="ARBA" id="ARBA00022840"/>
    </source>
</evidence>
<keyword evidence="11" id="KW-1185">Reference proteome</keyword>
<proteinExistence type="predicted"/>
<dbReference type="OrthoDB" id="9806127at2"/>
<evidence type="ECO:0000313" key="10">
    <source>
        <dbReference type="EMBL" id="OLF14701.1"/>
    </source>
</evidence>
<dbReference type="CDD" id="cd03228">
    <property type="entry name" value="ABCC_MRP_Like"/>
    <property type="match status" value="1"/>
</dbReference>
<evidence type="ECO:0000256" key="7">
    <source>
        <dbReference type="SAM" id="Phobius"/>
    </source>
</evidence>
<keyword evidence="2 7" id="KW-0812">Transmembrane</keyword>
<feature type="transmembrane region" description="Helical" evidence="7">
    <location>
        <begin position="25"/>
        <end position="48"/>
    </location>
</feature>
<feature type="domain" description="ABC transmembrane type-1" evidence="9">
    <location>
        <begin position="24"/>
        <end position="296"/>
    </location>
</feature>
<feature type="transmembrane region" description="Helical" evidence="7">
    <location>
        <begin position="278"/>
        <end position="297"/>
    </location>
</feature>
<dbReference type="GO" id="GO:0140359">
    <property type="term" value="F:ABC-type transporter activity"/>
    <property type="evidence" value="ECO:0007669"/>
    <property type="project" value="InterPro"/>
</dbReference>
<dbReference type="STRING" id="1912961.BU204_25770"/>
<dbReference type="SUPFAM" id="SSF90123">
    <property type="entry name" value="ABC transporter transmembrane region"/>
    <property type="match status" value="1"/>
</dbReference>
<accession>A0A1Q8CK20</accession>
<dbReference type="InterPro" id="IPR011527">
    <property type="entry name" value="ABC1_TM_dom"/>
</dbReference>
<dbReference type="InterPro" id="IPR003593">
    <property type="entry name" value="AAA+_ATPase"/>
</dbReference>
<gene>
    <name evidence="10" type="ORF">BU204_25770</name>
</gene>
<dbReference type="SMART" id="SM00382">
    <property type="entry name" value="AAA"/>
    <property type="match status" value="1"/>
</dbReference>
<keyword evidence="3" id="KW-0547">Nucleotide-binding</keyword>
<dbReference type="Pfam" id="PF00005">
    <property type="entry name" value="ABC_tran"/>
    <property type="match status" value="1"/>
</dbReference>
<dbReference type="RefSeq" id="WP_075128338.1">
    <property type="nucleotide sequence ID" value="NZ_MSIE01000050.1"/>
</dbReference>
<organism evidence="10 11">
    <name type="scientific">Actinophytocola xanthii</name>
    <dbReference type="NCBI Taxonomy" id="1912961"/>
    <lineage>
        <taxon>Bacteria</taxon>
        <taxon>Bacillati</taxon>
        <taxon>Actinomycetota</taxon>
        <taxon>Actinomycetes</taxon>
        <taxon>Pseudonocardiales</taxon>
        <taxon>Pseudonocardiaceae</taxon>
    </lineage>
</organism>
<dbReference type="PROSITE" id="PS50929">
    <property type="entry name" value="ABC_TM1F"/>
    <property type="match status" value="1"/>
</dbReference>
<comment type="subcellular location">
    <subcellularLocation>
        <location evidence="1">Cell membrane</location>
        <topology evidence="1">Multi-pass membrane protein</topology>
    </subcellularLocation>
</comment>